<dbReference type="SUPFAM" id="SSF58104">
    <property type="entry name" value="Methyl-accepting chemotaxis protein (MCP) signaling domain"/>
    <property type="match status" value="1"/>
</dbReference>
<feature type="domain" description="Methyl-accepting transducer" evidence="12">
    <location>
        <begin position="600"/>
        <end position="836"/>
    </location>
</feature>
<dbReference type="Gene3D" id="3.30.450.20">
    <property type="entry name" value="PAS domain"/>
    <property type="match status" value="2"/>
</dbReference>
<dbReference type="EMBL" id="CP021056">
    <property type="protein sequence ID" value="QXE22036.1"/>
    <property type="molecule type" value="Genomic_DNA"/>
</dbReference>
<feature type="transmembrane region" description="Helical" evidence="10">
    <location>
        <begin position="337"/>
        <end position="360"/>
    </location>
</feature>
<dbReference type="GO" id="GO:0007165">
    <property type="term" value="P:signal transduction"/>
    <property type="evidence" value="ECO:0007669"/>
    <property type="project" value="UniProtKB-KW"/>
</dbReference>
<evidence type="ECO:0000256" key="4">
    <source>
        <dbReference type="ARBA" id="ARBA00022692"/>
    </source>
</evidence>
<dbReference type="AlphaFoldDB" id="A0A975Y3D7"/>
<keyword evidence="4 10" id="KW-0812">Transmembrane</keyword>
<dbReference type="SUPFAM" id="SSF103190">
    <property type="entry name" value="Sensory domain-like"/>
    <property type="match status" value="1"/>
</dbReference>
<evidence type="ECO:0000256" key="9">
    <source>
        <dbReference type="SAM" id="MobiDB-lite"/>
    </source>
</evidence>
<name>A0A975Y3D7_9NOST</name>
<dbReference type="InterPro" id="IPR033479">
    <property type="entry name" value="dCache_1"/>
</dbReference>
<feature type="domain" description="Phytochrome chromophore attachment site" evidence="11">
    <location>
        <begin position="419"/>
        <end position="557"/>
    </location>
</feature>
<dbReference type="InterPro" id="IPR003018">
    <property type="entry name" value="GAF"/>
</dbReference>
<keyword evidence="5 10" id="KW-1133">Transmembrane helix</keyword>
<evidence type="ECO:0000259" key="11">
    <source>
        <dbReference type="PROSITE" id="PS50046"/>
    </source>
</evidence>
<dbReference type="PROSITE" id="PS50046">
    <property type="entry name" value="PHYTOCHROME_2"/>
    <property type="match status" value="1"/>
</dbReference>
<dbReference type="Proteomes" id="UP000683511">
    <property type="component" value="Chromosome"/>
</dbReference>
<comment type="subcellular location">
    <subcellularLocation>
        <location evidence="1">Cell membrane</location>
        <topology evidence="1">Multi-pass membrane protein</topology>
    </subcellularLocation>
</comment>
<dbReference type="Pfam" id="PF02743">
    <property type="entry name" value="dCache_1"/>
    <property type="match status" value="1"/>
</dbReference>
<dbReference type="GO" id="GO:0005886">
    <property type="term" value="C:plasma membrane"/>
    <property type="evidence" value="ECO:0007669"/>
    <property type="project" value="UniProtKB-SubCell"/>
</dbReference>
<dbReference type="CDD" id="cd18773">
    <property type="entry name" value="PDC1_HK_sensor"/>
    <property type="match status" value="1"/>
</dbReference>
<dbReference type="Pfam" id="PF00015">
    <property type="entry name" value="MCPsignal"/>
    <property type="match status" value="1"/>
</dbReference>
<evidence type="ECO:0000313" key="14">
    <source>
        <dbReference type="Proteomes" id="UP000683511"/>
    </source>
</evidence>
<evidence type="ECO:0000256" key="8">
    <source>
        <dbReference type="PROSITE-ProRule" id="PRU00284"/>
    </source>
</evidence>
<evidence type="ECO:0000259" key="12">
    <source>
        <dbReference type="PROSITE" id="PS50111"/>
    </source>
</evidence>
<dbReference type="RefSeq" id="WP_190601184.1">
    <property type="nucleotide sequence ID" value="NZ_CP021056.1"/>
</dbReference>
<proteinExistence type="predicted"/>
<sequence length="873" mass="96594">MINKTNHVQGGDAQNQSPKILNSPVNESTADVVKNSDKVNFNYHLHQVFKYLQRFNLSKRTVITSMIMGAVPVLVIGAIAYNLGSKSISRQIIQSQEIEATNFANQVNKLILARYGDIQILSQLPYLTNTKGKTGVSIPDQQGTIDSFVKANQAYDSIAVFDLQGKVIIQSTGLFLNQEENKKYFTQVVQQDQVIISSPELVNNNLVIYIAAPVKDAGSGKTVAIVRARMPLSWLAETIDNHQADKNKYYLVDSQGTFLVAPQSDILGKKAEDIYPNLWRLNSQKSGTAFTAVKKFNQQPELVSFLPVRNLDGIPNLNWQVMVAQDSQLAFAPQRNFFLLMVIVTLLSALLAGFLVALVAKSNTKVIIKKPISTAPEINTFKDKTTDGKLPEDYPEKDLEGQWLKSLLDIHQKLRNQVLVEDIYQTAVTAIRPALQTDRVIIYLLNPQIGMGKVVAESVFGDWEKMVDMQIEDRYFRELDAATYQDTQVQAIANIHQEANLSQNYIQWWERFAVKSSLIAPIITQGQPMGLLITHHCRTAHDWQAAEINFFAQTAHQISAALEQAQLRAEIATARSNQPLTTIPSSSSSETLQLQLLKDSLQNIVTQVKQTAGQVNAVFNWSELSPTEINTTLQAVENMTNSIQVLAELAGQTVAVTNNVAQTATQGGQAIDITFQNILSLQETVGETSKKVRKLGEFCQQISRVITDINQIAMQTNLLAINAGIEAARAGEEGQGFAVVAEEVGELAARSSAATQEIEQIVEKIQAETSAVIQVMVEGNNQVIESTRLVENSKEILHHIFDVSRQIDSLLQLISTATDSQVETSQMISQFITNIAVVSQRTNHSSQQVCQSLQTTMEISQQLQETVETLTSS</sequence>
<evidence type="ECO:0000256" key="1">
    <source>
        <dbReference type="ARBA" id="ARBA00004651"/>
    </source>
</evidence>
<dbReference type="KEGG" id="rsin:B6N60_00716"/>
<organism evidence="13 14">
    <name type="scientific">Richelia sinica FACHB-800</name>
    <dbReference type="NCBI Taxonomy" id="1357546"/>
    <lineage>
        <taxon>Bacteria</taxon>
        <taxon>Bacillati</taxon>
        <taxon>Cyanobacteriota</taxon>
        <taxon>Cyanophyceae</taxon>
        <taxon>Nostocales</taxon>
        <taxon>Nostocaceae</taxon>
        <taxon>Richelia</taxon>
    </lineage>
</organism>
<dbReference type="PANTHER" id="PTHR32089:SF114">
    <property type="entry name" value="METHYL-ACCEPTING CHEMOTAXIS PROTEIN MCPB"/>
    <property type="match status" value="1"/>
</dbReference>
<dbReference type="SMART" id="SM00283">
    <property type="entry name" value="MA"/>
    <property type="match status" value="1"/>
</dbReference>
<evidence type="ECO:0000256" key="5">
    <source>
        <dbReference type="ARBA" id="ARBA00022989"/>
    </source>
</evidence>
<keyword evidence="3" id="KW-0145">Chemotaxis</keyword>
<reference evidence="13" key="1">
    <citation type="submission" date="2017-04" db="EMBL/GenBank/DDBJ databases">
        <title>Genome deletions in a multicellular cyanobacterial endosymbiont for morphological adaptation in marine diatoms.</title>
        <authorList>
            <person name="Wang Y."/>
            <person name="Gao H."/>
            <person name="Li R."/>
            <person name="Xu X."/>
        </authorList>
    </citation>
    <scope>NUCLEOTIDE SEQUENCE</scope>
    <source>
        <strain evidence="13">FACHB 800</strain>
    </source>
</reference>
<dbReference type="CDD" id="cd11386">
    <property type="entry name" value="MCP_signal"/>
    <property type="match status" value="1"/>
</dbReference>
<dbReference type="InterPro" id="IPR004089">
    <property type="entry name" value="MCPsignal_dom"/>
</dbReference>
<dbReference type="SMART" id="SM00065">
    <property type="entry name" value="GAF"/>
    <property type="match status" value="1"/>
</dbReference>
<evidence type="ECO:0000313" key="13">
    <source>
        <dbReference type="EMBL" id="QXE22036.1"/>
    </source>
</evidence>
<dbReference type="InterPro" id="IPR016132">
    <property type="entry name" value="Phyto_chromo_attachment"/>
</dbReference>
<evidence type="ECO:0000256" key="6">
    <source>
        <dbReference type="ARBA" id="ARBA00023136"/>
    </source>
</evidence>
<protein>
    <submittedName>
        <fullName evidence="13">Methyl-accepting chemotaxis sensory transducer with phytochrome sensor</fullName>
    </submittedName>
</protein>
<dbReference type="SUPFAM" id="SSF55781">
    <property type="entry name" value="GAF domain-like"/>
    <property type="match status" value="1"/>
</dbReference>
<dbReference type="PANTHER" id="PTHR32089">
    <property type="entry name" value="METHYL-ACCEPTING CHEMOTAXIS PROTEIN MCPB"/>
    <property type="match status" value="1"/>
</dbReference>
<dbReference type="InterPro" id="IPR029151">
    <property type="entry name" value="Sensor-like_sf"/>
</dbReference>
<gene>
    <name evidence="13" type="ORF">B6N60_00716</name>
</gene>
<keyword evidence="14" id="KW-1185">Reference proteome</keyword>
<keyword evidence="2" id="KW-1003">Cell membrane</keyword>
<dbReference type="Gene3D" id="1.10.287.950">
    <property type="entry name" value="Methyl-accepting chemotaxis protein"/>
    <property type="match status" value="1"/>
</dbReference>
<accession>A0A975Y3D7</accession>
<evidence type="ECO:0000256" key="10">
    <source>
        <dbReference type="SAM" id="Phobius"/>
    </source>
</evidence>
<dbReference type="PROSITE" id="PS50111">
    <property type="entry name" value="CHEMOTAXIS_TRANSDUC_2"/>
    <property type="match status" value="1"/>
</dbReference>
<feature type="region of interest" description="Disordered" evidence="9">
    <location>
        <begin position="1"/>
        <end position="26"/>
    </location>
</feature>
<keyword evidence="6 10" id="KW-0472">Membrane</keyword>
<evidence type="ECO:0000256" key="7">
    <source>
        <dbReference type="ARBA" id="ARBA00023224"/>
    </source>
</evidence>
<dbReference type="Pfam" id="PF01590">
    <property type="entry name" value="GAF"/>
    <property type="match status" value="1"/>
</dbReference>
<dbReference type="Gene3D" id="3.30.450.40">
    <property type="match status" value="1"/>
</dbReference>
<dbReference type="GO" id="GO:0006935">
    <property type="term" value="P:chemotaxis"/>
    <property type="evidence" value="ECO:0007669"/>
    <property type="project" value="UniProtKB-KW"/>
</dbReference>
<feature type="transmembrane region" description="Helical" evidence="10">
    <location>
        <begin position="62"/>
        <end position="83"/>
    </location>
</feature>
<evidence type="ECO:0000256" key="3">
    <source>
        <dbReference type="ARBA" id="ARBA00022500"/>
    </source>
</evidence>
<dbReference type="InterPro" id="IPR029016">
    <property type="entry name" value="GAF-like_dom_sf"/>
</dbReference>
<evidence type="ECO:0000256" key="2">
    <source>
        <dbReference type="ARBA" id="ARBA00022475"/>
    </source>
</evidence>
<keyword evidence="7 8" id="KW-0807">Transducer</keyword>